<evidence type="ECO:0000259" key="4">
    <source>
        <dbReference type="SMART" id="SM00642"/>
    </source>
</evidence>
<dbReference type="SMART" id="SM00642">
    <property type="entry name" value="Aamy"/>
    <property type="match status" value="1"/>
</dbReference>
<dbReference type="InterPro" id="IPR006047">
    <property type="entry name" value="GH13_cat_dom"/>
</dbReference>
<dbReference type="InterPro" id="IPR017853">
    <property type="entry name" value="GH"/>
</dbReference>
<dbReference type="EMBL" id="LN890655">
    <property type="protein sequence ID" value="CUS01935.1"/>
    <property type="molecule type" value="Genomic_DNA"/>
</dbReference>
<dbReference type="PANTHER" id="PTHR10357:SF210">
    <property type="entry name" value="MALTODEXTRIN GLUCOSIDASE"/>
    <property type="match status" value="1"/>
</dbReference>
<evidence type="ECO:0000256" key="1">
    <source>
        <dbReference type="ARBA" id="ARBA00022801"/>
    </source>
</evidence>
<proteinExistence type="predicted"/>
<dbReference type="KEGG" id="pbf:CFX0092_A0054"/>
<name>A0A160T0I5_9CHLR</name>
<dbReference type="AlphaFoldDB" id="A0A160T0I5"/>
<evidence type="ECO:0000256" key="3">
    <source>
        <dbReference type="SAM" id="MobiDB-lite"/>
    </source>
</evidence>
<dbReference type="PANTHER" id="PTHR10357">
    <property type="entry name" value="ALPHA-AMYLASE FAMILY MEMBER"/>
    <property type="match status" value="1"/>
</dbReference>
<dbReference type="Proteomes" id="UP000215027">
    <property type="component" value="Chromosome I"/>
</dbReference>
<sequence>MNALLNLPDWLSTIHHDGSQKYVSALYPRLGETVRLRLRVSPAAGVRRVVLRAFPDGEQAFTLMSHTATTPAAQWWEADLVIDEPITHYRFIIDAADGLWHYSAAGATAHVPLDATDFRIIADYHAPDWLESAVFYQIFPDRFANGDPGNDPQPSDYEYRGQRPKTYPWEAPPDPDHPFPLVFYGGDLAGIEARLDYLADLGVNALYLNPVFHALSNHKYDVADYDRVDPHFGGDEALIALRRALSARGMRYILDIVPNHCGYWHPWFQDALTNQTAAEAEFFTFRRHPDDYATWLGVWTLPKLNYRSQELRRRVYDGPEAVFRRWLRPPFSADGWRVDVANMLGRQGATQVGLDVSRGIRRAVKETNGDSYLLGEHFFDATAQLQSDQWDGVMNYGGFTQPLLYWLSGYRQGAHGFTGLLSAPHWPTAALAETWRSRLAVVPWAIARQQYNLLDSHDTPRIRTTLGENDALHRLAVTILMTFPGVPGLYYGDEIGLTDLPALAARGCMVWDETRWNRPLHRFHRDLIQLRRRSPALQRGGFQLLAVEPDTIAYQRESVDERIIVVAHRGENPRPAGVLDVAHGGVADEARFVDWASGAEFVVEHGALALPSLPQGAIMLQAVS</sequence>
<dbReference type="InterPro" id="IPR004185">
    <property type="entry name" value="Glyco_hydro_13_lg-like_dom"/>
</dbReference>
<dbReference type="GO" id="GO:0005975">
    <property type="term" value="P:carbohydrate metabolic process"/>
    <property type="evidence" value="ECO:0007669"/>
    <property type="project" value="InterPro"/>
</dbReference>
<evidence type="ECO:0000313" key="5">
    <source>
        <dbReference type="EMBL" id="CUS01935.1"/>
    </source>
</evidence>
<accession>A0A160T0I5</accession>
<dbReference type="Gene3D" id="2.60.40.1180">
    <property type="entry name" value="Golgi alpha-mannosidase II"/>
    <property type="match status" value="1"/>
</dbReference>
<dbReference type="InterPro" id="IPR013780">
    <property type="entry name" value="Glyco_hydro_b"/>
</dbReference>
<keyword evidence="2 5" id="KW-0326">Glycosidase</keyword>
<dbReference type="SUPFAM" id="SSF51445">
    <property type="entry name" value="(Trans)glycosidases"/>
    <property type="match status" value="1"/>
</dbReference>
<dbReference type="Gene3D" id="3.20.20.80">
    <property type="entry name" value="Glycosidases"/>
    <property type="match status" value="1"/>
</dbReference>
<protein>
    <submittedName>
        <fullName evidence="5">Glycosidase</fullName>
        <ecNumber evidence="5">3.2.1.-</ecNumber>
    </submittedName>
</protein>
<organism evidence="5 6">
    <name type="scientific">Candidatus Promineifilum breve</name>
    <dbReference type="NCBI Taxonomy" id="1806508"/>
    <lineage>
        <taxon>Bacteria</taxon>
        <taxon>Bacillati</taxon>
        <taxon>Chloroflexota</taxon>
        <taxon>Ardenticatenia</taxon>
        <taxon>Candidatus Promineifilales</taxon>
        <taxon>Candidatus Promineifilaceae</taxon>
        <taxon>Candidatus Promineifilum</taxon>
    </lineage>
</organism>
<dbReference type="InterPro" id="IPR014756">
    <property type="entry name" value="Ig_E-set"/>
</dbReference>
<dbReference type="Gene3D" id="2.60.40.10">
    <property type="entry name" value="Immunoglobulins"/>
    <property type="match status" value="1"/>
</dbReference>
<gene>
    <name evidence="5" type="ORF">CFX0092_A0054</name>
</gene>
<evidence type="ECO:0000256" key="2">
    <source>
        <dbReference type="ARBA" id="ARBA00023295"/>
    </source>
</evidence>
<keyword evidence="6" id="KW-1185">Reference proteome</keyword>
<feature type="domain" description="Glycosyl hydrolase family 13 catalytic" evidence="4">
    <location>
        <begin position="137"/>
        <end position="531"/>
    </location>
</feature>
<dbReference type="RefSeq" id="WP_197699822.1">
    <property type="nucleotide sequence ID" value="NZ_LN890655.1"/>
</dbReference>
<dbReference type="CDD" id="cd02857">
    <property type="entry name" value="E_set_CDase_PDE_N"/>
    <property type="match status" value="1"/>
</dbReference>
<dbReference type="CDD" id="cd11338">
    <property type="entry name" value="AmyAc_CMD"/>
    <property type="match status" value="1"/>
</dbReference>
<dbReference type="EC" id="3.2.1.-" evidence="5"/>
<keyword evidence="1 5" id="KW-0378">Hydrolase</keyword>
<reference evidence="5" key="1">
    <citation type="submission" date="2016-01" db="EMBL/GenBank/DDBJ databases">
        <authorList>
            <person name="Mcilroy J.S."/>
            <person name="Karst M S."/>
            <person name="Albertsen M."/>
        </authorList>
    </citation>
    <scope>NUCLEOTIDE SEQUENCE</scope>
    <source>
        <strain evidence="5">Cfx-K</strain>
    </source>
</reference>
<dbReference type="SUPFAM" id="SSF81296">
    <property type="entry name" value="E set domains"/>
    <property type="match status" value="1"/>
</dbReference>
<evidence type="ECO:0000313" key="6">
    <source>
        <dbReference type="Proteomes" id="UP000215027"/>
    </source>
</evidence>
<feature type="region of interest" description="Disordered" evidence="3">
    <location>
        <begin position="145"/>
        <end position="165"/>
    </location>
</feature>
<dbReference type="GO" id="GO:0004553">
    <property type="term" value="F:hydrolase activity, hydrolyzing O-glycosyl compounds"/>
    <property type="evidence" value="ECO:0007669"/>
    <property type="project" value="InterPro"/>
</dbReference>
<dbReference type="Pfam" id="PF00128">
    <property type="entry name" value="Alpha-amylase"/>
    <property type="match status" value="1"/>
</dbReference>
<dbReference type="InterPro" id="IPR013783">
    <property type="entry name" value="Ig-like_fold"/>
</dbReference>